<dbReference type="Pfam" id="PF02588">
    <property type="entry name" value="YitT_membrane"/>
    <property type="match status" value="1"/>
</dbReference>
<organism evidence="7 8">
    <name type="scientific">Actinoplanes derwentensis</name>
    <dbReference type="NCBI Taxonomy" id="113562"/>
    <lineage>
        <taxon>Bacteria</taxon>
        <taxon>Bacillati</taxon>
        <taxon>Actinomycetota</taxon>
        <taxon>Actinomycetes</taxon>
        <taxon>Micromonosporales</taxon>
        <taxon>Micromonosporaceae</taxon>
        <taxon>Actinoplanes</taxon>
    </lineage>
</organism>
<keyword evidence="5 6" id="KW-0472">Membrane</keyword>
<dbReference type="RefSeq" id="WP_197686154.1">
    <property type="nucleotide sequence ID" value="NZ_BOMJ01000011.1"/>
</dbReference>
<evidence type="ECO:0000256" key="2">
    <source>
        <dbReference type="ARBA" id="ARBA00022475"/>
    </source>
</evidence>
<evidence type="ECO:0000313" key="7">
    <source>
        <dbReference type="EMBL" id="SDS85427.1"/>
    </source>
</evidence>
<accession>A0A1H1VKK1</accession>
<dbReference type="InterPro" id="IPR003740">
    <property type="entry name" value="YitT"/>
</dbReference>
<evidence type="ECO:0000256" key="6">
    <source>
        <dbReference type="SAM" id="Phobius"/>
    </source>
</evidence>
<dbReference type="InterPro" id="IPR051461">
    <property type="entry name" value="UPF0750_membrane"/>
</dbReference>
<evidence type="ECO:0000313" key="8">
    <source>
        <dbReference type="Proteomes" id="UP000198688"/>
    </source>
</evidence>
<keyword evidence="2" id="KW-1003">Cell membrane</keyword>
<sequence>MTLRRMIDTLEKPAAVRHTRTEDAVSIVTGAFVASLGLFLLQAGGIATGGTAGLGLLIERVSGWPLAAVFVLVNVPFVLLAISRRGWEFTLRSAAGVGLVSAFSLLHPAMMPQVQMAPLYATITGNVATAIGILIIFRHGGSLGGFGVLALIGQDRFGWRAGYVQMALDSVVVLLSLFVLPVGAALLSAAGAVVLNLVLAMNHRPGRYLGA</sequence>
<feature type="transmembrane region" description="Helical" evidence="6">
    <location>
        <begin position="61"/>
        <end position="82"/>
    </location>
</feature>
<dbReference type="GO" id="GO:0005886">
    <property type="term" value="C:plasma membrane"/>
    <property type="evidence" value="ECO:0007669"/>
    <property type="project" value="UniProtKB-SubCell"/>
</dbReference>
<evidence type="ECO:0000256" key="3">
    <source>
        <dbReference type="ARBA" id="ARBA00022692"/>
    </source>
</evidence>
<proteinExistence type="predicted"/>
<keyword evidence="4 6" id="KW-1133">Transmembrane helix</keyword>
<feature type="transmembrane region" description="Helical" evidence="6">
    <location>
        <begin position="21"/>
        <end position="41"/>
    </location>
</feature>
<reference evidence="7 8" key="1">
    <citation type="submission" date="2016-10" db="EMBL/GenBank/DDBJ databases">
        <authorList>
            <person name="de Groot N.N."/>
        </authorList>
    </citation>
    <scope>NUCLEOTIDE SEQUENCE [LARGE SCALE GENOMIC DNA]</scope>
    <source>
        <strain evidence="7 8">DSM 43941</strain>
    </source>
</reference>
<evidence type="ECO:0000256" key="1">
    <source>
        <dbReference type="ARBA" id="ARBA00004651"/>
    </source>
</evidence>
<feature type="transmembrane region" description="Helical" evidence="6">
    <location>
        <begin position="89"/>
        <end position="107"/>
    </location>
</feature>
<dbReference type="PANTHER" id="PTHR33545:SF5">
    <property type="entry name" value="UPF0750 MEMBRANE PROTEIN YITT"/>
    <property type="match status" value="1"/>
</dbReference>
<comment type="subcellular location">
    <subcellularLocation>
        <location evidence="1">Cell membrane</location>
        <topology evidence="1">Multi-pass membrane protein</topology>
    </subcellularLocation>
</comment>
<name>A0A1H1VKK1_9ACTN</name>
<feature type="transmembrane region" description="Helical" evidence="6">
    <location>
        <begin position="127"/>
        <end position="152"/>
    </location>
</feature>
<keyword evidence="8" id="KW-1185">Reference proteome</keyword>
<dbReference type="STRING" id="113562.SAMN04489716_1798"/>
<evidence type="ECO:0000256" key="4">
    <source>
        <dbReference type="ARBA" id="ARBA00022989"/>
    </source>
</evidence>
<gene>
    <name evidence="7" type="ORF">SAMN04489716_1798</name>
</gene>
<dbReference type="AlphaFoldDB" id="A0A1H1VKK1"/>
<dbReference type="EMBL" id="LT629758">
    <property type="protein sequence ID" value="SDS85427.1"/>
    <property type="molecule type" value="Genomic_DNA"/>
</dbReference>
<evidence type="ECO:0000256" key="5">
    <source>
        <dbReference type="ARBA" id="ARBA00023136"/>
    </source>
</evidence>
<protein>
    <submittedName>
        <fullName evidence="7">Uncharacterized 5xTM membrane BCR, YitT family COG1284</fullName>
    </submittedName>
</protein>
<dbReference type="Proteomes" id="UP000198688">
    <property type="component" value="Chromosome I"/>
</dbReference>
<feature type="transmembrane region" description="Helical" evidence="6">
    <location>
        <begin position="172"/>
        <end position="199"/>
    </location>
</feature>
<dbReference type="PANTHER" id="PTHR33545">
    <property type="entry name" value="UPF0750 MEMBRANE PROTEIN YITT-RELATED"/>
    <property type="match status" value="1"/>
</dbReference>
<keyword evidence="3 6" id="KW-0812">Transmembrane</keyword>